<evidence type="ECO:0000256" key="1">
    <source>
        <dbReference type="SAM" id="SignalP"/>
    </source>
</evidence>
<feature type="chain" id="PRO_5008649423" description="Copper amine oxidase-like N-terminal domain-containing protein" evidence="1">
    <location>
        <begin position="23"/>
        <end position="306"/>
    </location>
</feature>
<reference evidence="4" key="1">
    <citation type="submission" date="2016-05" db="EMBL/GenBank/DDBJ databases">
        <title>Paenibacillus oryzae. sp. nov., isolated from the rice root.</title>
        <authorList>
            <person name="Zhang J."/>
            <person name="Zhang X."/>
        </authorList>
    </citation>
    <scope>NUCLEOTIDE SEQUENCE [LARGE SCALE GENOMIC DNA]</scope>
    <source>
        <strain evidence="4">KCTC13222</strain>
    </source>
</reference>
<keyword evidence="1" id="KW-0732">Signal</keyword>
<protein>
    <recommendedName>
        <fullName evidence="2">Copper amine oxidase-like N-terminal domain-containing protein</fullName>
    </recommendedName>
</protein>
<dbReference type="STRING" id="512399.A8709_12055"/>
<proteinExistence type="predicted"/>
<comment type="caution">
    <text evidence="3">The sequence shown here is derived from an EMBL/GenBank/DDBJ whole genome shotgun (WGS) entry which is preliminary data.</text>
</comment>
<keyword evidence="4" id="KW-1185">Reference proteome</keyword>
<evidence type="ECO:0000313" key="4">
    <source>
        <dbReference type="Proteomes" id="UP000093309"/>
    </source>
</evidence>
<dbReference type="Pfam" id="PF07833">
    <property type="entry name" value="Cu_amine_oxidN1"/>
    <property type="match status" value="1"/>
</dbReference>
<sequence>MKKFILGLVCGIGLTAATGVYASDTVQTYLFPAKFVINGETKSADGYQTLNYEGHAYVPVRFIAETLGNKVAYNEATQTIVVDDGFTINDINNQGVSAGHLTVVKEGNHSIIKGQIFIDQYAWDYKFITAYQSMNPGVDLTKTDAEGNLAFWNEKGELLEKVPYVVKQIPVLAEQIISFETTSQTDISGYTMVTLESHTPSPARMPGYSAPTFIKDATNKVSFGPVDVLKSGAYTIVRGFVGPVNEGELPANTSVVVTFLDEKGRSLGTATTTLGADRPRGIMDFAVFVGKGDFTAYKSIKVELGK</sequence>
<name>A0A1C0ZR32_9BACL</name>
<dbReference type="InterPro" id="IPR012854">
    <property type="entry name" value="Cu_amine_oxidase-like_N"/>
</dbReference>
<dbReference type="OrthoDB" id="2655886at2"/>
<evidence type="ECO:0000259" key="2">
    <source>
        <dbReference type="Pfam" id="PF07833"/>
    </source>
</evidence>
<dbReference type="SUPFAM" id="SSF55383">
    <property type="entry name" value="Copper amine oxidase, domain N"/>
    <property type="match status" value="1"/>
</dbReference>
<dbReference type="RefSeq" id="WP_065859470.1">
    <property type="nucleotide sequence ID" value="NZ_LYPC01000032.1"/>
</dbReference>
<dbReference type="InterPro" id="IPR036582">
    <property type="entry name" value="Mao_N_sf"/>
</dbReference>
<dbReference type="Proteomes" id="UP000093309">
    <property type="component" value="Unassembled WGS sequence"/>
</dbReference>
<organism evidence="3 4">
    <name type="scientific">Paenibacillus pectinilyticus</name>
    <dbReference type="NCBI Taxonomy" id="512399"/>
    <lineage>
        <taxon>Bacteria</taxon>
        <taxon>Bacillati</taxon>
        <taxon>Bacillota</taxon>
        <taxon>Bacilli</taxon>
        <taxon>Bacillales</taxon>
        <taxon>Paenibacillaceae</taxon>
        <taxon>Paenibacillus</taxon>
    </lineage>
</organism>
<dbReference type="EMBL" id="LYPC01000032">
    <property type="protein sequence ID" value="OCT10525.1"/>
    <property type="molecule type" value="Genomic_DNA"/>
</dbReference>
<feature type="domain" description="Copper amine oxidase-like N-terminal" evidence="2">
    <location>
        <begin position="22"/>
        <end position="81"/>
    </location>
</feature>
<gene>
    <name evidence="3" type="ORF">A8709_12055</name>
</gene>
<evidence type="ECO:0000313" key="3">
    <source>
        <dbReference type="EMBL" id="OCT10525.1"/>
    </source>
</evidence>
<dbReference type="AlphaFoldDB" id="A0A1C0ZR32"/>
<accession>A0A1C0ZR32</accession>
<feature type="signal peptide" evidence="1">
    <location>
        <begin position="1"/>
        <end position="22"/>
    </location>
</feature>